<dbReference type="AlphaFoldDB" id="A0A7I4C2J4"/>
<sequence>MPPFQCASAPGGLIPSLSSFSFPFSIALFVCRFLFAFFVPHYYPMRLFILHLPDLEASSTCWSSRRLLCVLLPPWIFRFAKTYLSFNICCLGQKWGQHRMTENNLCSSRTKLGSSFAIPLNFGKSLPCNHLQRIDMDDRMHTIRALSSGEASSNKSEDANVDSVFDKTREELKKLVMQSVTNTNRGKTATNEQRLYIFSLLQELESQNPTIDPVNSPLFSGRWALLYTAPVDEKTSDKYAGTEEGPFLSRVKPASFGTVRQSRSFQVIDAVRGTAENIAEFTFLGTQGSLIIFGSVTKSPATEKGAVRVDVTFDSFVVKLGSVTFPSVSLNWISPKGWIETTFLDENFRIGRGDKGSIFVAVRAK</sequence>
<dbReference type="EMBL" id="ABEU02000001">
    <property type="status" value="NOT_ANNOTATED_CDS"/>
    <property type="molecule type" value="Genomic_DNA"/>
</dbReference>
<keyword evidence="2" id="KW-0934">Plastid</keyword>
<organism evidence="5 6">
    <name type="scientific">Physcomitrium patens</name>
    <name type="common">Spreading-leaved earth moss</name>
    <name type="synonym">Physcomitrella patens</name>
    <dbReference type="NCBI Taxonomy" id="3218"/>
    <lineage>
        <taxon>Eukaryota</taxon>
        <taxon>Viridiplantae</taxon>
        <taxon>Streptophyta</taxon>
        <taxon>Embryophyta</taxon>
        <taxon>Bryophyta</taxon>
        <taxon>Bryophytina</taxon>
        <taxon>Bryopsida</taxon>
        <taxon>Funariidae</taxon>
        <taxon>Funariales</taxon>
        <taxon>Funariaceae</taxon>
        <taxon>Physcomitrium</taxon>
    </lineage>
</organism>
<feature type="domain" description="Plastid lipid-associated protein/fibrillin conserved" evidence="4">
    <location>
        <begin position="171"/>
        <end position="360"/>
    </location>
</feature>
<feature type="transmembrane region" description="Helical" evidence="3">
    <location>
        <begin position="20"/>
        <end position="39"/>
    </location>
</feature>
<evidence type="ECO:0000313" key="5">
    <source>
        <dbReference type="EnsemblPlants" id="Pp3c1_42950V3.4"/>
    </source>
</evidence>
<comment type="subcellular location">
    <subcellularLocation>
        <location evidence="1">Plastid</location>
    </subcellularLocation>
</comment>
<dbReference type="InterPro" id="IPR039633">
    <property type="entry name" value="PAP"/>
</dbReference>
<dbReference type="GO" id="GO:0009535">
    <property type="term" value="C:chloroplast thylakoid membrane"/>
    <property type="evidence" value="ECO:0000318"/>
    <property type="project" value="GO_Central"/>
</dbReference>
<accession>A0A7I4C2J4</accession>
<protein>
    <recommendedName>
        <fullName evidence="4">Plastid lipid-associated protein/fibrillin conserved domain-containing protein</fullName>
    </recommendedName>
</protein>
<evidence type="ECO:0000313" key="6">
    <source>
        <dbReference type="Proteomes" id="UP000006727"/>
    </source>
</evidence>
<dbReference type="Gramene" id="Pp3c1_42950V3.4">
    <property type="protein sequence ID" value="Pp3c1_42950V3.4"/>
    <property type="gene ID" value="Pp3c1_42950"/>
</dbReference>
<dbReference type="PANTHER" id="PTHR31906">
    <property type="entry name" value="PLASTID-LIPID-ASSOCIATED PROTEIN 4, CHLOROPLASTIC-RELATED"/>
    <property type="match status" value="1"/>
</dbReference>
<proteinExistence type="predicted"/>
<reference evidence="5 6" key="2">
    <citation type="journal article" date="2018" name="Plant J.">
        <title>The Physcomitrella patens chromosome-scale assembly reveals moss genome structure and evolution.</title>
        <authorList>
            <person name="Lang D."/>
            <person name="Ullrich K.K."/>
            <person name="Murat F."/>
            <person name="Fuchs J."/>
            <person name="Jenkins J."/>
            <person name="Haas F.B."/>
            <person name="Piednoel M."/>
            <person name="Gundlach H."/>
            <person name="Van Bel M."/>
            <person name="Meyberg R."/>
            <person name="Vives C."/>
            <person name="Morata J."/>
            <person name="Symeonidi A."/>
            <person name="Hiss M."/>
            <person name="Muchero W."/>
            <person name="Kamisugi Y."/>
            <person name="Saleh O."/>
            <person name="Blanc G."/>
            <person name="Decker E.L."/>
            <person name="van Gessel N."/>
            <person name="Grimwood J."/>
            <person name="Hayes R.D."/>
            <person name="Graham S.W."/>
            <person name="Gunter L.E."/>
            <person name="McDaniel S.F."/>
            <person name="Hoernstein S.N.W."/>
            <person name="Larsson A."/>
            <person name="Li F.W."/>
            <person name="Perroud P.F."/>
            <person name="Phillips J."/>
            <person name="Ranjan P."/>
            <person name="Rokshar D.S."/>
            <person name="Rothfels C.J."/>
            <person name="Schneider L."/>
            <person name="Shu S."/>
            <person name="Stevenson D.W."/>
            <person name="Thummler F."/>
            <person name="Tillich M."/>
            <person name="Villarreal Aguilar J.C."/>
            <person name="Widiez T."/>
            <person name="Wong G.K."/>
            <person name="Wymore A."/>
            <person name="Zhang Y."/>
            <person name="Zimmer A.D."/>
            <person name="Quatrano R.S."/>
            <person name="Mayer K.F.X."/>
            <person name="Goodstein D."/>
            <person name="Casacuberta J.M."/>
            <person name="Vandepoele K."/>
            <person name="Reski R."/>
            <person name="Cuming A.C."/>
            <person name="Tuskan G.A."/>
            <person name="Maumus F."/>
            <person name="Salse J."/>
            <person name="Schmutz J."/>
            <person name="Rensing S.A."/>
        </authorList>
    </citation>
    <scope>NUCLEOTIDE SEQUENCE [LARGE SCALE GENOMIC DNA]</scope>
    <source>
        <strain evidence="5 6">cv. Gransden 2004</strain>
    </source>
</reference>
<evidence type="ECO:0000256" key="2">
    <source>
        <dbReference type="ARBA" id="ARBA00022640"/>
    </source>
</evidence>
<dbReference type="Proteomes" id="UP000006727">
    <property type="component" value="Chromosome 1"/>
</dbReference>
<reference evidence="5" key="3">
    <citation type="submission" date="2020-12" db="UniProtKB">
        <authorList>
            <consortium name="EnsemblPlants"/>
        </authorList>
    </citation>
    <scope>IDENTIFICATION</scope>
</reference>
<keyword evidence="6" id="KW-1185">Reference proteome</keyword>
<evidence type="ECO:0000256" key="3">
    <source>
        <dbReference type="SAM" id="Phobius"/>
    </source>
</evidence>
<dbReference type="Pfam" id="PF04755">
    <property type="entry name" value="PAP_fibrillin"/>
    <property type="match status" value="1"/>
</dbReference>
<keyword evidence="3" id="KW-0472">Membrane</keyword>
<evidence type="ECO:0000256" key="1">
    <source>
        <dbReference type="ARBA" id="ARBA00004474"/>
    </source>
</evidence>
<keyword evidence="3" id="KW-0812">Transmembrane</keyword>
<keyword evidence="3" id="KW-1133">Transmembrane helix</keyword>
<dbReference type="InParanoid" id="A0A7I4C2J4"/>
<gene>
    <name evidence="5" type="primary">LOC112279513</name>
</gene>
<evidence type="ECO:0000259" key="4">
    <source>
        <dbReference type="Pfam" id="PF04755"/>
    </source>
</evidence>
<reference evidence="5 6" key="1">
    <citation type="journal article" date="2008" name="Science">
        <title>The Physcomitrella genome reveals evolutionary insights into the conquest of land by plants.</title>
        <authorList>
            <person name="Rensing S."/>
            <person name="Lang D."/>
            <person name="Zimmer A."/>
            <person name="Terry A."/>
            <person name="Salamov A."/>
            <person name="Shapiro H."/>
            <person name="Nishiyama T."/>
            <person name="Perroud P.-F."/>
            <person name="Lindquist E."/>
            <person name="Kamisugi Y."/>
            <person name="Tanahashi T."/>
            <person name="Sakakibara K."/>
            <person name="Fujita T."/>
            <person name="Oishi K."/>
            <person name="Shin-I T."/>
            <person name="Kuroki Y."/>
            <person name="Toyoda A."/>
            <person name="Suzuki Y."/>
            <person name="Hashimoto A."/>
            <person name="Yamaguchi K."/>
            <person name="Sugano A."/>
            <person name="Kohara Y."/>
            <person name="Fujiyama A."/>
            <person name="Anterola A."/>
            <person name="Aoki S."/>
            <person name="Ashton N."/>
            <person name="Barbazuk W.B."/>
            <person name="Barker E."/>
            <person name="Bennetzen J."/>
            <person name="Bezanilla M."/>
            <person name="Blankenship R."/>
            <person name="Cho S.H."/>
            <person name="Dutcher S."/>
            <person name="Estelle M."/>
            <person name="Fawcett J.A."/>
            <person name="Gundlach H."/>
            <person name="Hanada K."/>
            <person name="Heyl A."/>
            <person name="Hicks K.A."/>
            <person name="Hugh J."/>
            <person name="Lohr M."/>
            <person name="Mayer K."/>
            <person name="Melkozernov A."/>
            <person name="Murata T."/>
            <person name="Nelson D."/>
            <person name="Pils B."/>
            <person name="Prigge M."/>
            <person name="Reiss B."/>
            <person name="Renner T."/>
            <person name="Rombauts S."/>
            <person name="Rushton P."/>
            <person name="Sanderfoot A."/>
            <person name="Schween G."/>
            <person name="Shiu S.-H."/>
            <person name="Stueber K."/>
            <person name="Theodoulou F.L."/>
            <person name="Tu H."/>
            <person name="Van de Peer Y."/>
            <person name="Verrier P.J."/>
            <person name="Waters E."/>
            <person name="Wood A."/>
            <person name="Yang L."/>
            <person name="Cove D."/>
            <person name="Cuming A."/>
            <person name="Hasebe M."/>
            <person name="Lucas S."/>
            <person name="Mishler D.B."/>
            <person name="Reski R."/>
            <person name="Grigoriev I."/>
            <person name="Quatrano R.S."/>
            <person name="Boore J.L."/>
        </authorList>
    </citation>
    <scope>NUCLEOTIDE SEQUENCE [LARGE SCALE GENOMIC DNA]</scope>
    <source>
        <strain evidence="5 6">cv. Gransden 2004</strain>
    </source>
</reference>
<dbReference type="EnsemblPlants" id="Pp3c1_42950V3.4">
    <property type="protein sequence ID" value="Pp3c1_42950V3.4"/>
    <property type="gene ID" value="Pp3c1_42950"/>
</dbReference>
<name>A0A7I4C2J4_PHYPA</name>
<dbReference type="InterPro" id="IPR006843">
    <property type="entry name" value="PAP/fibrillin_dom"/>
</dbReference>